<accession>A0A0C2CNY5</accession>
<protein>
    <submittedName>
        <fullName evidence="1">Uncharacterized protein</fullName>
    </submittedName>
</protein>
<reference evidence="1 2" key="1">
    <citation type="submission" date="2013-12" db="EMBL/GenBank/DDBJ databases">
        <title>Draft genome of the parsitic nematode Ancylostoma duodenale.</title>
        <authorList>
            <person name="Mitreva M."/>
        </authorList>
    </citation>
    <scope>NUCLEOTIDE SEQUENCE [LARGE SCALE GENOMIC DNA]</scope>
    <source>
        <strain evidence="1 2">Zhejiang</strain>
    </source>
</reference>
<evidence type="ECO:0000313" key="2">
    <source>
        <dbReference type="Proteomes" id="UP000054047"/>
    </source>
</evidence>
<keyword evidence="2" id="KW-1185">Reference proteome</keyword>
<organism evidence="1 2">
    <name type="scientific">Ancylostoma duodenale</name>
    <dbReference type="NCBI Taxonomy" id="51022"/>
    <lineage>
        <taxon>Eukaryota</taxon>
        <taxon>Metazoa</taxon>
        <taxon>Ecdysozoa</taxon>
        <taxon>Nematoda</taxon>
        <taxon>Chromadorea</taxon>
        <taxon>Rhabditida</taxon>
        <taxon>Rhabditina</taxon>
        <taxon>Rhabditomorpha</taxon>
        <taxon>Strongyloidea</taxon>
        <taxon>Ancylostomatidae</taxon>
        <taxon>Ancylostomatinae</taxon>
        <taxon>Ancylostoma</taxon>
    </lineage>
</organism>
<dbReference type="AlphaFoldDB" id="A0A0C2CNY5"/>
<proteinExistence type="predicted"/>
<name>A0A0C2CNY5_9BILA</name>
<evidence type="ECO:0000313" key="1">
    <source>
        <dbReference type="EMBL" id="KIH58408.1"/>
    </source>
</evidence>
<gene>
    <name evidence="1" type="ORF">ANCDUO_11385</name>
</gene>
<dbReference type="OrthoDB" id="5852058at2759"/>
<sequence>MKEEALEGEIRKYLGSVLSADGTVDAAVTGRIACAWLKWRESTGILCDRRCTAVSVGRC</sequence>
<dbReference type="EMBL" id="KN733151">
    <property type="protein sequence ID" value="KIH58408.1"/>
    <property type="molecule type" value="Genomic_DNA"/>
</dbReference>
<dbReference type="Proteomes" id="UP000054047">
    <property type="component" value="Unassembled WGS sequence"/>
</dbReference>